<feature type="domain" description="Gfo/Idh/MocA-like oxidoreductase N-terminal" evidence="1">
    <location>
        <begin position="5"/>
        <end position="119"/>
    </location>
</feature>
<dbReference type="InterPro" id="IPR000683">
    <property type="entry name" value="Gfo/Idh/MocA-like_OxRdtase_N"/>
</dbReference>
<dbReference type="Pfam" id="PF22725">
    <property type="entry name" value="GFO_IDH_MocA_C3"/>
    <property type="match status" value="1"/>
</dbReference>
<dbReference type="InterPro" id="IPR055170">
    <property type="entry name" value="GFO_IDH_MocA-like_dom"/>
</dbReference>
<gene>
    <name evidence="3" type="ORF">S01H4_50447</name>
</gene>
<organism evidence="3">
    <name type="scientific">marine sediment metagenome</name>
    <dbReference type="NCBI Taxonomy" id="412755"/>
    <lineage>
        <taxon>unclassified sequences</taxon>
        <taxon>metagenomes</taxon>
        <taxon>ecological metagenomes</taxon>
    </lineage>
</organism>
<protein>
    <submittedName>
        <fullName evidence="3">Uncharacterized protein</fullName>
    </submittedName>
</protein>
<feature type="non-terminal residue" evidence="3">
    <location>
        <position position="242"/>
    </location>
</feature>
<feature type="domain" description="GFO/IDH/MocA-like oxidoreductase" evidence="2">
    <location>
        <begin position="131"/>
        <end position="240"/>
    </location>
</feature>
<dbReference type="AlphaFoldDB" id="X1C5S0"/>
<dbReference type="EMBL" id="BART01028642">
    <property type="protein sequence ID" value="GAG91753.1"/>
    <property type="molecule type" value="Genomic_DNA"/>
</dbReference>
<dbReference type="InterPro" id="IPR036291">
    <property type="entry name" value="NAD(P)-bd_dom_sf"/>
</dbReference>
<comment type="caution">
    <text evidence="3">The sequence shown here is derived from an EMBL/GenBank/DDBJ whole genome shotgun (WGS) entry which is preliminary data.</text>
</comment>
<dbReference type="PANTHER" id="PTHR43377">
    <property type="entry name" value="BILIVERDIN REDUCTASE A"/>
    <property type="match status" value="1"/>
</dbReference>
<evidence type="ECO:0000259" key="1">
    <source>
        <dbReference type="Pfam" id="PF01408"/>
    </source>
</evidence>
<dbReference type="SUPFAM" id="SSF51735">
    <property type="entry name" value="NAD(P)-binding Rossmann-fold domains"/>
    <property type="match status" value="1"/>
</dbReference>
<evidence type="ECO:0000259" key="2">
    <source>
        <dbReference type="Pfam" id="PF22725"/>
    </source>
</evidence>
<name>X1C5S0_9ZZZZ</name>
<dbReference type="Gene3D" id="3.30.360.10">
    <property type="entry name" value="Dihydrodipicolinate Reductase, domain 2"/>
    <property type="match status" value="1"/>
</dbReference>
<dbReference type="SUPFAM" id="SSF55347">
    <property type="entry name" value="Glyceraldehyde-3-phosphate dehydrogenase-like, C-terminal domain"/>
    <property type="match status" value="1"/>
</dbReference>
<dbReference type="Pfam" id="PF01408">
    <property type="entry name" value="GFO_IDH_MocA"/>
    <property type="match status" value="1"/>
</dbReference>
<dbReference type="PANTHER" id="PTHR43377:SF1">
    <property type="entry name" value="BILIVERDIN REDUCTASE A"/>
    <property type="match status" value="1"/>
</dbReference>
<proteinExistence type="predicted"/>
<evidence type="ECO:0000313" key="3">
    <source>
        <dbReference type="EMBL" id="GAG91753.1"/>
    </source>
</evidence>
<dbReference type="GO" id="GO:0000166">
    <property type="term" value="F:nucleotide binding"/>
    <property type="evidence" value="ECO:0007669"/>
    <property type="project" value="InterPro"/>
</dbReference>
<accession>X1C5S0</accession>
<dbReference type="Gene3D" id="3.40.50.720">
    <property type="entry name" value="NAD(P)-binding Rossmann-like Domain"/>
    <property type="match status" value="1"/>
</dbReference>
<reference evidence="3" key="1">
    <citation type="journal article" date="2014" name="Front. Microbiol.">
        <title>High frequency of phylogenetically diverse reductive dehalogenase-homologous genes in deep subseafloor sedimentary metagenomes.</title>
        <authorList>
            <person name="Kawai M."/>
            <person name="Futagami T."/>
            <person name="Toyoda A."/>
            <person name="Takaki Y."/>
            <person name="Nishi S."/>
            <person name="Hori S."/>
            <person name="Arai W."/>
            <person name="Tsubouchi T."/>
            <person name="Morono Y."/>
            <person name="Uchiyama I."/>
            <person name="Ito T."/>
            <person name="Fujiyama A."/>
            <person name="Inagaki F."/>
            <person name="Takami H."/>
        </authorList>
    </citation>
    <scope>NUCLEOTIDE SEQUENCE</scope>
    <source>
        <strain evidence="3">Expedition CK06-06</strain>
    </source>
</reference>
<dbReference type="InterPro" id="IPR051450">
    <property type="entry name" value="Gfo/Idh/MocA_Oxidoreductases"/>
</dbReference>
<sequence>MDKVKYSIIGCGSVSGNRYFPNVGAMTKGQLVAVCDNVEARARHRAEEFGVPYYTKLDDLLTKVDFHLLVNLTNIQNHFSISLEALKNGKHVYTQKPMTVTIEEATTLINEAGKRNLKLVAEAADPISPVIRTIRKLLGEGVIGKVVWIRATCTHWGPAIIDNYPTDPSWFYKKGAGPRDPGIERLHALTALLGPAQRVTAMSGINQPEVIVRGGPYNGKHIKVEEDDITLLTLDFGNSIFA</sequence>